<protein>
    <recommendedName>
        <fullName evidence="6">Succinate--CoA ligase [ADP-forming] subunit beta</fullName>
        <ecNumber evidence="6">6.2.1.5</ecNumber>
    </recommendedName>
    <alternativeName>
        <fullName evidence="6">Succinyl-CoA synthetase subunit beta</fullName>
        <shortName evidence="6">SCS-beta</shortName>
    </alternativeName>
</protein>
<dbReference type="InterPro" id="IPR005811">
    <property type="entry name" value="SUCC_ACL_C"/>
</dbReference>
<organism evidence="9 10">
    <name type="scientific">Albidovulum sediminicola</name>
    <dbReference type="NCBI Taxonomy" id="2984331"/>
    <lineage>
        <taxon>Bacteria</taxon>
        <taxon>Pseudomonadati</taxon>
        <taxon>Pseudomonadota</taxon>
        <taxon>Alphaproteobacteria</taxon>
        <taxon>Rhodobacterales</taxon>
        <taxon>Paracoccaceae</taxon>
        <taxon>Albidovulum</taxon>
    </lineage>
</organism>
<dbReference type="SUPFAM" id="SSF52210">
    <property type="entry name" value="Succinyl-CoA synthetase domains"/>
    <property type="match status" value="1"/>
</dbReference>
<dbReference type="GO" id="GO:0004775">
    <property type="term" value="F:succinate-CoA ligase (ADP-forming) activity"/>
    <property type="evidence" value="ECO:0007669"/>
    <property type="project" value="UniProtKB-EC"/>
</dbReference>
<name>A0ABT2Z2I3_9RHOB</name>
<comment type="catalytic activity">
    <reaction evidence="6">
        <text>succinate + ATP + CoA = succinyl-CoA + ADP + phosphate</text>
        <dbReference type="Rhea" id="RHEA:17661"/>
        <dbReference type="ChEBI" id="CHEBI:30031"/>
        <dbReference type="ChEBI" id="CHEBI:30616"/>
        <dbReference type="ChEBI" id="CHEBI:43474"/>
        <dbReference type="ChEBI" id="CHEBI:57287"/>
        <dbReference type="ChEBI" id="CHEBI:57292"/>
        <dbReference type="ChEBI" id="CHEBI:456216"/>
        <dbReference type="EC" id="6.2.1.5"/>
    </reaction>
</comment>
<keyword evidence="4 6" id="KW-0547">Nucleotide-binding</keyword>
<evidence type="ECO:0000313" key="9">
    <source>
        <dbReference type="EMBL" id="MCV2865334.1"/>
    </source>
</evidence>
<dbReference type="PANTHER" id="PTHR11815:SF10">
    <property type="entry name" value="SUCCINATE--COA LIGASE [GDP-FORMING] SUBUNIT BETA, MITOCHONDRIAL"/>
    <property type="match status" value="1"/>
</dbReference>
<dbReference type="Pfam" id="PF08442">
    <property type="entry name" value="ATP-grasp_2"/>
    <property type="match status" value="1"/>
</dbReference>
<keyword evidence="10" id="KW-1185">Reference proteome</keyword>
<evidence type="ECO:0000256" key="5">
    <source>
        <dbReference type="ARBA" id="ARBA00022842"/>
    </source>
</evidence>
<proteinExistence type="inferred from homology"/>
<evidence type="ECO:0000259" key="8">
    <source>
        <dbReference type="PROSITE" id="PS50975"/>
    </source>
</evidence>
<keyword evidence="5 6" id="KW-0460">Magnesium</keyword>
<evidence type="ECO:0000313" key="10">
    <source>
        <dbReference type="Proteomes" id="UP001652503"/>
    </source>
</evidence>
<feature type="binding site" evidence="6">
    <location>
        <position position="223"/>
    </location>
    <ligand>
        <name>Mg(2+)</name>
        <dbReference type="ChEBI" id="CHEBI:18420"/>
    </ligand>
</feature>
<reference evidence="9 10" key="1">
    <citation type="submission" date="2022-10" db="EMBL/GenBank/DDBJ databases">
        <title>Defluviimonas sp. nov., isolated from ocean surface water.</title>
        <authorList>
            <person name="He W."/>
            <person name="Wang L."/>
            <person name="Zhang D.-F."/>
        </authorList>
    </citation>
    <scope>NUCLEOTIDE SEQUENCE [LARGE SCALE GENOMIC DNA]</scope>
    <source>
        <strain evidence="9 10">WL0075</strain>
    </source>
</reference>
<dbReference type="SUPFAM" id="SSF56059">
    <property type="entry name" value="Glutathione synthetase ATP-binding domain-like"/>
    <property type="match status" value="1"/>
</dbReference>
<evidence type="ECO:0000256" key="6">
    <source>
        <dbReference type="HAMAP-Rule" id="MF_00558"/>
    </source>
</evidence>
<feature type="binding site" evidence="6">
    <location>
        <begin position="53"/>
        <end position="55"/>
    </location>
    <ligand>
        <name>ATP</name>
        <dbReference type="ChEBI" id="CHEBI:30616"/>
    </ligand>
</feature>
<evidence type="ECO:0000256" key="2">
    <source>
        <dbReference type="ARBA" id="ARBA00022598"/>
    </source>
</evidence>
<dbReference type="PIRSF" id="PIRSF001554">
    <property type="entry name" value="SucCS_beta"/>
    <property type="match status" value="1"/>
</dbReference>
<keyword evidence="6 7" id="KW-0067">ATP-binding</keyword>
<dbReference type="HAMAP" id="MF_00558">
    <property type="entry name" value="Succ_CoA_beta"/>
    <property type="match status" value="1"/>
</dbReference>
<gene>
    <name evidence="6 9" type="primary">sucC</name>
    <name evidence="9" type="ORF">OE647_11410</name>
</gene>
<dbReference type="InterPro" id="IPR017866">
    <property type="entry name" value="Succ-CoA_synthase_bsu_CS"/>
</dbReference>
<dbReference type="PANTHER" id="PTHR11815">
    <property type="entry name" value="SUCCINYL-COA SYNTHETASE BETA CHAIN"/>
    <property type="match status" value="1"/>
</dbReference>
<sequence>MNIHEYQAKALLRSYGAPVSDGRAVLRAEEAKTAAGELDGPLWVVKAQIHAGGRGKGHFKEAEAGEKGGVRLARSVEEAANEARKMLGRTLVTHQTGPAGKQVNRIYIEDGSDIAKEFYLALLVDRQTSRISFVCSTEGGMDIEEVAAKTPEKILSFSVDPASGLSDFHGRRVAFALGLEGAQVKQCVALIRTLYKLFVEKDMEMLEINPLVVTTEGNLKCLDAKMGFDGNATYRHPDIAALRDETEEDPKELAASKFDLNYIALDGEIGCMVNGAGLAMATMDIIKLYGAEPANFLDVGGGATKEKVTEAFKIITSDPNVKGILVNIFGGIMRCDIIAEGVIAAVKEVGLKVPLVVRLEGTNVDLGKKIINESGLNVIAADNLSDAAQKIVKAVKG</sequence>
<accession>A0ABT2Z2I3</accession>
<feature type="binding site" evidence="6">
    <location>
        <position position="46"/>
    </location>
    <ligand>
        <name>ATP</name>
        <dbReference type="ChEBI" id="CHEBI:30616"/>
    </ligand>
</feature>
<feature type="binding site" evidence="6">
    <location>
        <position position="209"/>
    </location>
    <ligand>
        <name>Mg(2+)</name>
        <dbReference type="ChEBI" id="CHEBI:18420"/>
    </ligand>
</feature>
<evidence type="ECO:0000256" key="7">
    <source>
        <dbReference type="PROSITE-ProRule" id="PRU00409"/>
    </source>
</evidence>
<keyword evidence="3 6" id="KW-0479">Metal-binding</keyword>
<dbReference type="InterPro" id="IPR013815">
    <property type="entry name" value="ATP_grasp_subdomain_1"/>
</dbReference>
<comment type="pathway">
    <text evidence="6">Carbohydrate metabolism; tricarboxylic acid cycle; succinate from succinyl-CoA (ligase route): step 1/1.</text>
</comment>
<comment type="catalytic activity">
    <reaction evidence="6">
        <text>GTP + succinate + CoA = succinyl-CoA + GDP + phosphate</text>
        <dbReference type="Rhea" id="RHEA:22120"/>
        <dbReference type="ChEBI" id="CHEBI:30031"/>
        <dbReference type="ChEBI" id="CHEBI:37565"/>
        <dbReference type="ChEBI" id="CHEBI:43474"/>
        <dbReference type="ChEBI" id="CHEBI:57287"/>
        <dbReference type="ChEBI" id="CHEBI:57292"/>
        <dbReference type="ChEBI" id="CHEBI:58189"/>
    </reaction>
</comment>
<comment type="cofactor">
    <cofactor evidence="6">
        <name>Mg(2+)</name>
        <dbReference type="ChEBI" id="CHEBI:18420"/>
    </cofactor>
    <text evidence="6">Binds 1 Mg(2+) ion per subunit.</text>
</comment>
<evidence type="ECO:0000256" key="4">
    <source>
        <dbReference type="ARBA" id="ARBA00022741"/>
    </source>
</evidence>
<dbReference type="PROSITE" id="PS50975">
    <property type="entry name" value="ATP_GRASP"/>
    <property type="match status" value="1"/>
</dbReference>
<dbReference type="InterPro" id="IPR013650">
    <property type="entry name" value="ATP-grasp_succ-CoA_synth-type"/>
</dbReference>
<dbReference type="NCBIfam" id="NF001913">
    <property type="entry name" value="PRK00696.1"/>
    <property type="match status" value="1"/>
</dbReference>
<comment type="subunit">
    <text evidence="6">Heterotetramer of two alpha and two beta subunits.</text>
</comment>
<comment type="function">
    <text evidence="6">Succinyl-CoA synthetase functions in the citric acid cycle (TCA), coupling the hydrolysis of succinyl-CoA to the synthesis of either ATP or GTP and thus represents the only step of substrate-level phosphorylation in the TCA. The beta subunit provides nucleotide specificity of the enzyme and binds the substrate succinate, while the binding sites for coenzyme A and phosphate are found in the alpha subunit.</text>
</comment>
<evidence type="ECO:0000256" key="1">
    <source>
        <dbReference type="ARBA" id="ARBA00022532"/>
    </source>
</evidence>
<dbReference type="NCBIfam" id="TIGR01016">
    <property type="entry name" value="sucCoAbeta"/>
    <property type="match status" value="1"/>
</dbReference>
<dbReference type="InterPro" id="IPR005809">
    <property type="entry name" value="Succ_CoA_ligase-like_bsu"/>
</dbReference>
<feature type="domain" description="ATP-grasp" evidence="8">
    <location>
        <begin position="9"/>
        <end position="55"/>
    </location>
</feature>
<feature type="binding site" evidence="6">
    <location>
        <position position="117"/>
    </location>
    <ligand>
        <name>ATP</name>
        <dbReference type="ChEBI" id="CHEBI:30616"/>
    </ligand>
</feature>
<feature type="binding site" evidence="6">
    <location>
        <position position="274"/>
    </location>
    <ligand>
        <name>substrate</name>
        <note>ligand shared with subunit alpha</note>
    </ligand>
</feature>
<dbReference type="Gene3D" id="3.30.470.20">
    <property type="entry name" value="ATP-grasp fold, B domain"/>
    <property type="match status" value="1"/>
</dbReference>
<feature type="binding site" evidence="6">
    <location>
        <begin position="331"/>
        <end position="333"/>
    </location>
    <ligand>
        <name>substrate</name>
        <note>ligand shared with subunit alpha</note>
    </ligand>
</feature>
<dbReference type="Gene3D" id="3.40.50.261">
    <property type="entry name" value="Succinyl-CoA synthetase domains"/>
    <property type="match status" value="1"/>
</dbReference>
<comment type="similarity">
    <text evidence="6">Belongs to the succinate/malate CoA ligase beta subunit family.</text>
</comment>
<feature type="binding site" evidence="6">
    <location>
        <position position="109"/>
    </location>
    <ligand>
        <name>ATP</name>
        <dbReference type="ChEBI" id="CHEBI:30616"/>
    </ligand>
</feature>
<dbReference type="EC" id="6.2.1.5" evidence="6"/>
<dbReference type="EMBL" id="JAOWLA010000009">
    <property type="protein sequence ID" value="MCV2865334.1"/>
    <property type="molecule type" value="Genomic_DNA"/>
</dbReference>
<dbReference type="Gene3D" id="3.30.1490.20">
    <property type="entry name" value="ATP-grasp fold, A domain"/>
    <property type="match status" value="1"/>
</dbReference>
<comment type="caution">
    <text evidence="9">The sequence shown here is derived from an EMBL/GenBank/DDBJ whole genome shotgun (WGS) entry which is preliminary data.</text>
</comment>
<keyword evidence="2 6" id="KW-0436">Ligase</keyword>
<keyword evidence="1 6" id="KW-0816">Tricarboxylic acid cycle</keyword>
<dbReference type="InterPro" id="IPR011761">
    <property type="entry name" value="ATP-grasp"/>
</dbReference>
<dbReference type="PROSITE" id="PS01217">
    <property type="entry name" value="SUCCINYL_COA_LIG_3"/>
    <property type="match status" value="1"/>
</dbReference>
<dbReference type="InterPro" id="IPR016102">
    <property type="entry name" value="Succinyl-CoA_synth-like"/>
</dbReference>
<feature type="binding site" evidence="6">
    <location>
        <position position="112"/>
    </location>
    <ligand>
        <name>ATP</name>
        <dbReference type="ChEBI" id="CHEBI:30616"/>
    </ligand>
</feature>
<dbReference type="RefSeq" id="WP_263721850.1">
    <property type="nucleotide sequence ID" value="NZ_JAOWLA010000009.1"/>
</dbReference>
<evidence type="ECO:0000256" key="3">
    <source>
        <dbReference type="ARBA" id="ARBA00022723"/>
    </source>
</evidence>
<dbReference type="Pfam" id="PF00549">
    <property type="entry name" value="Ligase_CoA"/>
    <property type="match status" value="1"/>
</dbReference>
<dbReference type="Proteomes" id="UP001652503">
    <property type="component" value="Unassembled WGS sequence"/>
</dbReference>